<dbReference type="EMBL" id="BMRG01000011">
    <property type="protein sequence ID" value="GGP69716.1"/>
    <property type="molecule type" value="Genomic_DNA"/>
</dbReference>
<feature type="transmembrane region" description="Helical" evidence="1">
    <location>
        <begin position="47"/>
        <end position="68"/>
    </location>
</feature>
<sequence length="165" mass="18035">MGELRLAWDVPAWAWRFYLGHFPLIAGLSLIASTQRLVVVNWGLPRGWSLASEVLVMAARAVLVVAVWRLATRDERLSWAAAGAFASQHWRSLVAQALLLCAAFLVFDLGAERGVGALLPEAARQPYLAVLLFVKNPTVIAFTLVWWIGLIRQVSRVPGHAGAVG</sequence>
<proteinExistence type="predicted"/>
<evidence type="ECO:0000313" key="3">
    <source>
        <dbReference type="Proteomes" id="UP000639606"/>
    </source>
</evidence>
<reference evidence="2" key="1">
    <citation type="journal article" date="2014" name="Int. J. Syst. Evol. Microbiol.">
        <title>Complete genome sequence of Corynebacterium casei LMG S-19264T (=DSM 44701T), isolated from a smear-ripened cheese.</title>
        <authorList>
            <consortium name="US DOE Joint Genome Institute (JGI-PGF)"/>
            <person name="Walter F."/>
            <person name="Albersmeier A."/>
            <person name="Kalinowski J."/>
            <person name="Ruckert C."/>
        </authorList>
    </citation>
    <scope>NUCLEOTIDE SEQUENCE</scope>
    <source>
        <strain evidence="2">JCM 3313</strain>
    </source>
</reference>
<dbReference type="AlphaFoldDB" id="A0A918EG04"/>
<organism evidence="2 3">
    <name type="scientific">Saccharothrix coeruleofusca</name>
    <dbReference type="NCBI Taxonomy" id="33919"/>
    <lineage>
        <taxon>Bacteria</taxon>
        <taxon>Bacillati</taxon>
        <taxon>Actinomycetota</taxon>
        <taxon>Actinomycetes</taxon>
        <taxon>Pseudonocardiales</taxon>
        <taxon>Pseudonocardiaceae</taxon>
        <taxon>Saccharothrix</taxon>
    </lineage>
</organism>
<keyword evidence="3" id="KW-1185">Reference proteome</keyword>
<evidence type="ECO:0000313" key="2">
    <source>
        <dbReference type="EMBL" id="GGP69716.1"/>
    </source>
</evidence>
<accession>A0A918EG04</accession>
<evidence type="ECO:0000256" key="1">
    <source>
        <dbReference type="SAM" id="Phobius"/>
    </source>
</evidence>
<name>A0A918EG04_9PSEU</name>
<reference evidence="2" key="2">
    <citation type="submission" date="2020-09" db="EMBL/GenBank/DDBJ databases">
        <authorList>
            <person name="Sun Q."/>
            <person name="Ohkuma M."/>
        </authorList>
    </citation>
    <scope>NUCLEOTIDE SEQUENCE</scope>
    <source>
        <strain evidence="2">JCM 3313</strain>
    </source>
</reference>
<keyword evidence="1" id="KW-0472">Membrane</keyword>
<feature type="transmembrane region" description="Helical" evidence="1">
    <location>
        <begin position="89"/>
        <end position="107"/>
    </location>
</feature>
<keyword evidence="1" id="KW-0812">Transmembrane</keyword>
<protein>
    <submittedName>
        <fullName evidence="2">Uncharacterized protein</fullName>
    </submittedName>
</protein>
<comment type="caution">
    <text evidence="2">The sequence shown here is derived from an EMBL/GenBank/DDBJ whole genome shotgun (WGS) entry which is preliminary data.</text>
</comment>
<keyword evidence="1" id="KW-1133">Transmembrane helix</keyword>
<feature type="transmembrane region" description="Helical" evidence="1">
    <location>
        <begin position="12"/>
        <end position="32"/>
    </location>
</feature>
<dbReference type="RefSeq" id="WP_189225586.1">
    <property type="nucleotide sequence ID" value="NZ_BMRG01000011.1"/>
</dbReference>
<feature type="transmembrane region" description="Helical" evidence="1">
    <location>
        <begin position="127"/>
        <end position="148"/>
    </location>
</feature>
<dbReference type="Proteomes" id="UP000639606">
    <property type="component" value="Unassembled WGS sequence"/>
</dbReference>
<gene>
    <name evidence="2" type="ORF">GCM10010185_48240</name>
</gene>